<feature type="transmembrane region" description="Helical" evidence="2">
    <location>
        <begin position="189"/>
        <end position="209"/>
    </location>
</feature>
<dbReference type="RefSeq" id="WP_111249294.1">
    <property type="nucleotide sequence ID" value="NZ_QKWH01000001.1"/>
</dbReference>
<feature type="compositionally biased region" description="Gly residues" evidence="1">
    <location>
        <begin position="143"/>
        <end position="159"/>
    </location>
</feature>
<keyword evidence="2" id="KW-0812">Transmembrane</keyword>
<feature type="compositionally biased region" description="Low complexity" evidence="1">
    <location>
        <begin position="96"/>
        <end position="109"/>
    </location>
</feature>
<feature type="compositionally biased region" description="Low complexity" evidence="1">
    <location>
        <begin position="133"/>
        <end position="142"/>
    </location>
</feature>
<name>A0A2W5WUV0_9MICO</name>
<proteinExistence type="predicted"/>
<protein>
    <submittedName>
        <fullName evidence="3">Uncharacterized protein</fullName>
    </submittedName>
</protein>
<dbReference type="Proteomes" id="UP000248783">
    <property type="component" value="Unassembled WGS sequence"/>
</dbReference>
<feature type="region of interest" description="Disordered" evidence="1">
    <location>
        <begin position="1"/>
        <end position="159"/>
    </location>
</feature>
<accession>A0A2W5WUV0</accession>
<keyword evidence="4" id="KW-1185">Reference proteome</keyword>
<feature type="transmembrane region" description="Helical" evidence="2">
    <location>
        <begin position="215"/>
        <end position="234"/>
    </location>
</feature>
<gene>
    <name evidence="3" type="ORF">DNL40_00580</name>
</gene>
<feature type="compositionally biased region" description="Basic and acidic residues" evidence="1">
    <location>
        <begin position="1"/>
        <end position="10"/>
    </location>
</feature>
<feature type="compositionally biased region" description="Basic and acidic residues" evidence="1">
    <location>
        <begin position="39"/>
        <end position="49"/>
    </location>
</feature>
<keyword evidence="2" id="KW-1133">Transmembrane helix</keyword>
<organism evidence="3 4">
    <name type="scientific">Xylanimonas oleitrophica</name>
    <dbReference type="NCBI Taxonomy" id="2607479"/>
    <lineage>
        <taxon>Bacteria</taxon>
        <taxon>Bacillati</taxon>
        <taxon>Actinomycetota</taxon>
        <taxon>Actinomycetes</taxon>
        <taxon>Micrococcales</taxon>
        <taxon>Promicromonosporaceae</taxon>
        <taxon>Xylanimonas</taxon>
    </lineage>
</organism>
<keyword evidence="2" id="KW-0472">Membrane</keyword>
<dbReference type="EMBL" id="QKWH01000001">
    <property type="protein sequence ID" value="PZR54930.1"/>
    <property type="molecule type" value="Genomic_DNA"/>
</dbReference>
<dbReference type="AlphaFoldDB" id="A0A2W5WUV0"/>
<feature type="compositionally biased region" description="Low complexity" evidence="1">
    <location>
        <begin position="12"/>
        <end position="25"/>
    </location>
</feature>
<evidence type="ECO:0000313" key="3">
    <source>
        <dbReference type="EMBL" id="PZR54930.1"/>
    </source>
</evidence>
<evidence type="ECO:0000313" key="4">
    <source>
        <dbReference type="Proteomes" id="UP000248783"/>
    </source>
</evidence>
<comment type="caution">
    <text evidence="3">The sequence shown here is derived from an EMBL/GenBank/DDBJ whole genome shotgun (WGS) entry which is preliminary data.</text>
</comment>
<reference evidence="3 4" key="1">
    <citation type="submission" date="2018-06" db="EMBL/GenBank/DDBJ databases">
        <title>Whole genome sequencing of a novel hydrocarbon degrading bacterial strain, PW21 isolated from oil contaminated produced water sample.</title>
        <authorList>
            <person name="Nagkirti P."/>
            <person name="Shaikh A."/>
            <person name="Gowdaman V."/>
            <person name="Engineer A.E."/>
            <person name="Dagar S."/>
            <person name="Dhakephalkar P.K."/>
        </authorList>
    </citation>
    <scope>NUCLEOTIDE SEQUENCE [LARGE SCALE GENOMIC DNA]</scope>
    <source>
        <strain evidence="3 4">PW21</strain>
    </source>
</reference>
<evidence type="ECO:0000256" key="1">
    <source>
        <dbReference type="SAM" id="MobiDB-lite"/>
    </source>
</evidence>
<sequence>MSQNPNHDDPTETAAPEDAAADDPAQTQVLPSGGTRLLGPDETRADAHDTQVLSPEDTQVLDAGDGTGDGTGRSARPDEPLSVFDVPDVPDDERTVAAAGTAPFGTTPPYDAPSAAAPQHATPSPGGSPHPGPFSSGTPYGAAPGGTGDGPGAYGPGAYGPGYRGQTGWAPAATPPAPLVRTTPRTGTIVWGFIVLAVGLGVLAVAAGARIDVGLATILLLAVAGAVLVVASVVSGIRRRNHADGDA</sequence>
<evidence type="ECO:0000256" key="2">
    <source>
        <dbReference type="SAM" id="Phobius"/>
    </source>
</evidence>